<evidence type="ECO:0000313" key="3">
    <source>
        <dbReference type="EMBL" id="ONK77889.1"/>
    </source>
</evidence>
<keyword evidence="4" id="KW-1185">Reference proteome</keyword>
<proteinExistence type="predicted"/>
<dbReference type="GO" id="GO:0043248">
    <property type="term" value="P:proteasome assembly"/>
    <property type="evidence" value="ECO:0007669"/>
    <property type="project" value="InterPro"/>
</dbReference>
<dbReference type="Proteomes" id="UP000243459">
    <property type="component" value="Chromosome 2"/>
</dbReference>
<dbReference type="AlphaFoldDB" id="A0A5P1FLQ6"/>
<sequence>MIEASGPQSSPSFEVGPGSPPDLITVSFKGIAINISKESWAALSAAFPNLEEDSILPPIADRAIQPLLVAAPTRRPTAAPPRRRPDSSPNLLPGDRRRRPVAQPPTGEKQRLRARGGVPPFSTPVADDSNLSSPLLKILPYSISSLSSPSQSVSKLVLEILSHVNKRVKHRPEIGLPFSEIWRVYCELLVGLGKLPQ</sequence>
<name>A0A5P1FLQ6_ASPOF</name>
<dbReference type="EMBL" id="CM007382">
    <property type="protein sequence ID" value="ONK77889.1"/>
    <property type="molecule type" value="Genomic_DNA"/>
</dbReference>
<organism evidence="3 4">
    <name type="scientific">Asparagus officinalis</name>
    <name type="common">Garden asparagus</name>
    <dbReference type="NCBI Taxonomy" id="4686"/>
    <lineage>
        <taxon>Eukaryota</taxon>
        <taxon>Viridiplantae</taxon>
        <taxon>Streptophyta</taxon>
        <taxon>Embryophyta</taxon>
        <taxon>Tracheophyta</taxon>
        <taxon>Spermatophyta</taxon>
        <taxon>Magnoliopsida</taxon>
        <taxon>Liliopsida</taxon>
        <taxon>Asparagales</taxon>
        <taxon>Asparagaceae</taxon>
        <taxon>Asparagoideae</taxon>
        <taxon>Asparagus</taxon>
    </lineage>
</organism>
<gene>
    <name evidence="3" type="ORF">A4U43_C02F11920</name>
</gene>
<dbReference type="Gramene" id="ONK77889">
    <property type="protein sequence ID" value="ONK77889"/>
    <property type="gene ID" value="A4U43_C02F11920"/>
</dbReference>
<accession>A0A5P1FLQ6</accession>
<feature type="domain" description="Proteasome component Ecm29 N-terminal" evidence="2">
    <location>
        <begin position="126"/>
        <end position="185"/>
    </location>
</feature>
<evidence type="ECO:0000313" key="4">
    <source>
        <dbReference type="Proteomes" id="UP000243459"/>
    </source>
</evidence>
<evidence type="ECO:0000259" key="2">
    <source>
        <dbReference type="Pfam" id="PF13001"/>
    </source>
</evidence>
<dbReference type="GO" id="GO:0060090">
    <property type="term" value="F:molecular adaptor activity"/>
    <property type="evidence" value="ECO:0007669"/>
    <property type="project" value="InterPro"/>
</dbReference>
<dbReference type="Pfam" id="PF13001">
    <property type="entry name" value="ECM29_N"/>
    <property type="match status" value="1"/>
</dbReference>
<dbReference type="InterPro" id="IPR024372">
    <property type="entry name" value="Ecm29_N"/>
</dbReference>
<feature type="region of interest" description="Disordered" evidence="1">
    <location>
        <begin position="70"/>
        <end position="126"/>
    </location>
</feature>
<evidence type="ECO:0000256" key="1">
    <source>
        <dbReference type="SAM" id="MobiDB-lite"/>
    </source>
</evidence>
<feature type="compositionally biased region" description="Polar residues" evidence="1">
    <location>
        <begin position="1"/>
        <end position="12"/>
    </location>
</feature>
<reference evidence="4" key="1">
    <citation type="journal article" date="2017" name="Nat. Commun.">
        <title>The asparagus genome sheds light on the origin and evolution of a young Y chromosome.</title>
        <authorList>
            <person name="Harkess A."/>
            <person name="Zhou J."/>
            <person name="Xu C."/>
            <person name="Bowers J.E."/>
            <person name="Van der Hulst R."/>
            <person name="Ayyampalayam S."/>
            <person name="Mercati F."/>
            <person name="Riccardi P."/>
            <person name="McKain M.R."/>
            <person name="Kakrana A."/>
            <person name="Tang H."/>
            <person name="Ray J."/>
            <person name="Groenendijk J."/>
            <person name="Arikit S."/>
            <person name="Mathioni S.M."/>
            <person name="Nakano M."/>
            <person name="Shan H."/>
            <person name="Telgmann-Rauber A."/>
            <person name="Kanno A."/>
            <person name="Yue Z."/>
            <person name="Chen H."/>
            <person name="Li W."/>
            <person name="Chen Y."/>
            <person name="Xu X."/>
            <person name="Zhang Y."/>
            <person name="Luo S."/>
            <person name="Chen H."/>
            <person name="Gao J."/>
            <person name="Mao Z."/>
            <person name="Pires J.C."/>
            <person name="Luo M."/>
            <person name="Kudrna D."/>
            <person name="Wing R.A."/>
            <person name="Meyers B.C."/>
            <person name="Yi K."/>
            <person name="Kong H."/>
            <person name="Lavrijsen P."/>
            <person name="Sunseri F."/>
            <person name="Falavigna A."/>
            <person name="Ye Y."/>
            <person name="Leebens-Mack J.H."/>
            <person name="Chen G."/>
        </authorList>
    </citation>
    <scope>NUCLEOTIDE SEQUENCE [LARGE SCALE GENOMIC DNA]</scope>
    <source>
        <strain evidence="4">cv. DH0086</strain>
    </source>
</reference>
<protein>
    <recommendedName>
        <fullName evidence="2">Proteasome component Ecm29 N-terminal domain-containing protein</fullName>
    </recommendedName>
</protein>
<feature type="region of interest" description="Disordered" evidence="1">
    <location>
        <begin position="1"/>
        <end position="21"/>
    </location>
</feature>